<proteinExistence type="inferred from homology"/>
<evidence type="ECO:0000256" key="2">
    <source>
        <dbReference type="ARBA" id="ARBA00022448"/>
    </source>
</evidence>
<dbReference type="SUPFAM" id="SSF161098">
    <property type="entry name" value="MetI-like"/>
    <property type="match status" value="1"/>
</dbReference>
<dbReference type="AlphaFoldDB" id="A0AB39VX89"/>
<dbReference type="CDD" id="cd06261">
    <property type="entry name" value="TM_PBP2"/>
    <property type="match status" value="1"/>
</dbReference>
<feature type="domain" description="ABC transmembrane type-1" evidence="9">
    <location>
        <begin position="95"/>
        <end position="284"/>
    </location>
</feature>
<feature type="transmembrane region" description="Helical" evidence="8">
    <location>
        <begin position="102"/>
        <end position="123"/>
    </location>
</feature>
<dbReference type="PANTHER" id="PTHR43386:SF1">
    <property type="entry name" value="D,D-DIPEPTIDE TRANSPORT SYSTEM PERMEASE PROTEIN DDPC-RELATED"/>
    <property type="match status" value="1"/>
</dbReference>
<sequence>MSSLPLSKNNSAENAQLATFPPAASKRFSRLQPTLILAWVVMLVVILWAIAPQLFTQYSGTEGIAGAQRLAPGPGHWLGTDQLGRDLYARIVYGASHSLSGALVAVFLGLLFGSALGLAAASVGGITDTVIMRIVDVLLSIPSLLLSLSVIILLGFGTVHAAIAVGVTSVANFARLARSEAVLVRQSDYVEAAYGSGGTFFSVLWRHIVPNSLTSVIAFSALQFGNAILSISTLSFLGYGTPPPTPEWGLLIAEGRNYISTAWWLTTFPGFVVILTVLSANRISQSLRRKR</sequence>
<evidence type="ECO:0000256" key="6">
    <source>
        <dbReference type="ARBA" id="ARBA00022989"/>
    </source>
</evidence>
<dbReference type="Gene3D" id="1.10.3720.10">
    <property type="entry name" value="MetI-like"/>
    <property type="match status" value="1"/>
</dbReference>
<feature type="transmembrane region" description="Helical" evidence="8">
    <location>
        <begin position="216"/>
        <end position="241"/>
    </location>
</feature>
<dbReference type="PANTHER" id="PTHR43386">
    <property type="entry name" value="OLIGOPEPTIDE TRANSPORT SYSTEM PERMEASE PROTEIN APPC"/>
    <property type="match status" value="1"/>
</dbReference>
<dbReference type="InterPro" id="IPR050366">
    <property type="entry name" value="BP-dependent_transpt_permease"/>
</dbReference>
<dbReference type="GO" id="GO:0005886">
    <property type="term" value="C:plasma membrane"/>
    <property type="evidence" value="ECO:0007669"/>
    <property type="project" value="UniProtKB-SubCell"/>
</dbReference>
<keyword evidence="7 8" id="KW-0472">Membrane</keyword>
<dbReference type="Pfam" id="PF00528">
    <property type="entry name" value="BPD_transp_1"/>
    <property type="match status" value="1"/>
</dbReference>
<dbReference type="InterPro" id="IPR000515">
    <property type="entry name" value="MetI-like"/>
</dbReference>
<dbReference type="GO" id="GO:0055085">
    <property type="term" value="P:transmembrane transport"/>
    <property type="evidence" value="ECO:0007669"/>
    <property type="project" value="InterPro"/>
</dbReference>
<evidence type="ECO:0000256" key="3">
    <source>
        <dbReference type="ARBA" id="ARBA00022475"/>
    </source>
</evidence>
<comment type="similarity">
    <text evidence="8">Belongs to the binding-protein-dependent transport system permease family.</text>
</comment>
<keyword evidence="5 8" id="KW-0812">Transmembrane</keyword>
<name>A0AB39VX89_9GAMM</name>
<keyword evidence="6 8" id="KW-1133">Transmembrane helix</keyword>
<protein>
    <submittedName>
        <fullName evidence="10">ABC transporter permease</fullName>
    </submittedName>
</protein>
<dbReference type="EMBL" id="CP165628">
    <property type="protein sequence ID" value="XDU74306.1"/>
    <property type="molecule type" value="Genomic_DNA"/>
</dbReference>
<evidence type="ECO:0000313" key="10">
    <source>
        <dbReference type="EMBL" id="XDU74306.1"/>
    </source>
</evidence>
<feature type="transmembrane region" description="Helical" evidence="8">
    <location>
        <begin position="34"/>
        <end position="51"/>
    </location>
</feature>
<feature type="transmembrane region" description="Helical" evidence="8">
    <location>
        <begin position="261"/>
        <end position="281"/>
    </location>
</feature>
<dbReference type="InterPro" id="IPR035906">
    <property type="entry name" value="MetI-like_sf"/>
</dbReference>
<feature type="transmembrane region" description="Helical" evidence="8">
    <location>
        <begin position="144"/>
        <end position="172"/>
    </location>
</feature>
<dbReference type="PROSITE" id="PS50928">
    <property type="entry name" value="ABC_TM1"/>
    <property type="match status" value="1"/>
</dbReference>
<evidence type="ECO:0000256" key="5">
    <source>
        <dbReference type="ARBA" id="ARBA00022692"/>
    </source>
</evidence>
<evidence type="ECO:0000256" key="4">
    <source>
        <dbReference type="ARBA" id="ARBA00022519"/>
    </source>
</evidence>
<reference evidence="10" key="1">
    <citation type="submission" date="2024-07" db="EMBL/GenBank/DDBJ databases">
        <authorList>
            <person name="Biller S.J."/>
        </authorList>
    </citation>
    <scope>NUCLEOTIDE SEQUENCE</scope>
    <source>
        <strain evidence="10">WC2420</strain>
    </source>
</reference>
<comment type="subcellular location">
    <subcellularLocation>
        <location evidence="1">Cell inner membrane</location>
        <topology evidence="1">Multi-pass membrane protein</topology>
    </subcellularLocation>
    <subcellularLocation>
        <location evidence="8">Cell membrane</location>
        <topology evidence="8">Multi-pass membrane protein</topology>
    </subcellularLocation>
</comment>
<dbReference type="RefSeq" id="WP_369790495.1">
    <property type="nucleotide sequence ID" value="NZ_CP165628.1"/>
</dbReference>
<evidence type="ECO:0000256" key="8">
    <source>
        <dbReference type="RuleBase" id="RU363032"/>
    </source>
</evidence>
<evidence type="ECO:0000256" key="1">
    <source>
        <dbReference type="ARBA" id="ARBA00004429"/>
    </source>
</evidence>
<keyword evidence="3" id="KW-1003">Cell membrane</keyword>
<feature type="transmembrane region" description="Helical" evidence="8">
    <location>
        <begin position="192"/>
        <end position="209"/>
    </location>
</feature>
<keyword evidence="4" id="KW-0997">Cell inner membrane</keyword>
<gene>
    <name evidence="10" type="ORF">AB3G37_09630</name>
</gene>
<organism evidence="10">
    <name type="scientific">Rouxiella sp. WC2420</name>
    <dbReference type="NCBI Taxonomy" id="3234145"/>
    <lineage>
        <taxon>Bacteria</taxon>
        <taxon>Pseudomonadati</taxon>
        <taxon>Pseudomonadota</taxon>
        <taxon>Gammaproteobacteria</taxon>
        <taxon>Enterobacterales</taxon>
        <taxon>Yersiniaceae</taxon>
        <taxon>Rouxiella</taxon>
    </lineage>
</organism>
<evidence type="ECO:0000259" key="9">
    <source>
        <dbReference type="PROSITE" id="PS50928"/>
    </source>
</evidence>
<accession>A0AB39VX89</accession>
<keyword evidence="2 8" id="KW-0813">Transport</keyword>
<evidence type="ECO:0000256" key="7">
    <source>
        <dbReference type="ARBA" id="ARBA00023136"/>
    </source>
</evidence>